<dbReference type="Gene3D" id="3.30.420.480">
    <property type="entry name" value="Domain of unknown function (DUF4445)"/>
    <property type="match status" value="1"/>
</dbReference>
<accession>A0A1M5NFQ2</accession>
<feature type="domain" description="2Fe-2S ferredoxin-type" evidence="1">
    <location>
        <begin position="5"/>
        <end position="100"/>
    </location>
</feature>
<proteinExistence type="predicted"/>
<dbReference type="OrthoDB" id="9810588at2"/>
<dbReference type="InterPro" id="IPR043129">
    <property type="entry name" value="ATPase_NBD"/>
</dbReference>
<name>A0A1M5NFQ2_9FIRM</name>
<dbReference type="PANTHER" id="PTHR42895:SF2">
    <property type="entry name" value="IRON-SULFUR CLUSTER PROTEIN"/>
    <property type="match status" value="1"/>
</dbReference>
<dbReference type="InterPro" id="IPR027980">
    <property type="entry name" value="RACo_C"/>
</dbReference>
<dbReference type="Proteomes" id="UP000242329">
    <property type="component" value="Unassembled WGS sequence"/>
</dbReference>
<dbReference type="EMBL" id="FQWY01000016">
    <property type="protein sequence ID" value="SHG87793.1"/>
    <property type="molecule type" value="Genomic_DNA"/>
</dbReference>
<sequence length="615" mass="67764">MEEKARINVITGEKSQVFWALPGQDLWSFLAAHNFINDDNNNCGGRGYCGKCKIKVEGKVNDLTSTEKEKLLPDEIRKGIRLACHCRIAGEVSVYVEEKNAEFRLSDKAPFAFSPEMIRDEETVKVVNFFIPGLDDLAPSPIYDRLVEAWHGYKLDLTMDNLNHLLLFDRAGRPAIELKALVFDNRVVKRIDKKIEGVYGLALDLGTTSLFAALVDLEKGEIKGVISRTNMQRIYGADIISRVSYCLEKEDGLNKMHRILINNINSMIKELAEEENISTEQIYKITAAGNPVMLHFLAGLSVRGFAAAPYAGIFKQGLKLEAWKLGINVNMQADLFILPQVGGFVGGDTVACILSLEPDPPARYLLVDIGTNGEVVLACGDRMWAASAAAGPAFEGGNITSGGRAEEGSINKFYLDEEENLRFTFIGEGQVKNICGSAVIDLVSCLLTAGYIDNRGIITEKARQRLKVTAGSRGSEIVICDDIKMVRNNPLVFNQEDIRQVQLAKGAIRTAIDILMHKAGISEDDLDYILLAGTFGSYLNPTNCIKIGLLPGVEVSKIKNIGNAAAKGAIMALVSSKMLKKAEEIKGKVEYVELAREADFEERFINNLDFDVRRL</sequence>
<gene>
    <name evidence="2" type="ORF">SAMN02745221_01179</name>
</gene>
<organism evidence="2 3">
    <name type="scientific">Thermosyntropha lipolytica DSM 11003</name>
    <dbReference type="NCBI Taxonomy" id="1123382"/>
    <lineage>
        <taxon>Bacteria</taxon>
        <taxon>Bacillati</taxon>
        <taxon>Bacillota</taxon>
        <taxon>Clostridia</taxon>
        <taxon>Eubacteriales</taxon>
        <taxon>Syntrophomonadaceae</taxon>
        <taxon>Thermosyntropha</taxon>
    </lineage>
</organism>
<dbReference type="Gene3D" id="3.10.20.30">
    <property type="match status" value="1"/>
</dbReference>
<dbReference type="InterPro" id="IPR001041">
    <property type="entry name" value="2Fe-2S_ferredoxin-type"/>
</dbReference>
<keyword evidence="3" id="KW-1185">Reference proteome</keyword>
<dbReference type="PROSITE" id="PS51085">
    <property type="entry name" value="2FE2S_FER_2"/>
    <property type="match status" value="1"/>
</dbReference>
<evidence type="ECO:0000313" key="2">
    <source>
        <dbReference type="EMBL" id="SHG87793.1"/>
    </source>
</evidence>
<dbReference type="InterPro" id="IPR012675">
    <property type="entry name" value="Beta-grasp_dom_sf"/>
</dbReference>
<dbReference type="Pfam" id="PF17651">
    <property type="entry name" value="Raco_middle"/>
    <property type="match status" value="1"/>
</dbReference>
<dbReference type="GO" id="GO:0051536">
    <property type="term" value="F:iron-sulfur cluster binding"/>
    <property type="evidence" value="ECO:0007669"/>
    <property type="project" value="InterPro"/>
</dbReference>
<dbReference type="STRING" id="1123382.SAMN02745221_01179"/>
<dbReference type="SUPFAM" id="SSF54292">
    <property type="entry name" value="2Fe-2S ferredoxin-like"/>
    <property type="match status" value="1"/>
</dbReference>
<dbReference type="Pfam" id="PF14574">
    <property type="entry name" value="RACo_C_ter"/>
    <property type="match status" value="1"/>
</dbReference>
<protein>
    <submittedName>
        <fullName evidence="2">Uncharacterized 2Fe-2 and 4Fe-4S clusters-containing protein, contains DUF4445 domain</fullName>
    </submittedName>
</protein>
<dbReference type="SUPFAM" id="SSF53067">
    <property type="entry name" value="Actin-like ATPase domain"/>
    <property type="match status" value="1"/>
</dbReference>
<dbReference type="PANTHER" id="PTHR42895">
    <property type="entry name" value="IRON-SULFUR CLUSTER-BINDING PROTEIN-RELATED"/>
    <property type="match status" value="1"/>
</dbReference>
<evidence type="ECO:0000313" key="3">
    <source>
        <dbReference type="Proteomes" id="UP000242329"/>
    </source>
</evidence>
<dbReference type="RefSeq" id="WP_073091498.1">
    <property type="nucleotide sequence ID" value="NZ_FQWY01000016.1"/>
</dbReference>
<dbReference type="InterPro" id="IPR052911">
    <property type="entry name" value="Corrinoid_activation_enz"/>
</dbReference>
<dbReference type="InterPro" id="IPR041414">
    <property type="entry name" value="Raco-like_middle"/>
</dbReference>
<evidence type="ECO:0000259" key="1">
    <source>
        <dbReference type="PROSITE" id="PS51085"/>
    </source>
</evidence>
<reference evidence="3" key="1">
    <citation type="submission" date="2016-11" db="EMBL/GenBank/DDBJ databases">
        <authorList>
            <person name="Varghese N."/>
            <person name="Submissions S."/>
        </authorList>
    </citation>
    <scope>NUCLEOTIDE SEQUENCE [LARGE SCALE GENOMIC DNA]</scope>
    <source>
        <strain evidence="3">DSM 11003</strain>
    </source>
</reference>
<dbReference type="AlphaFoldDB" id="A0A1M5NFQ2"/>
<dbReference type="InterPro" id="IPR042259">
    <property type="entry name" value="Raco-like_middle_sf"/>
</dbReference>
<dbReference type="CDD" id="cd00207">
    <property type="entry name" value="fer2"/>
    <property type="match status" value="1"/>
</dbReference>
<dbReference type="InterPro" id="IPR036010">
    <property type="entry name" value="2Fe-2S_ferredoxin-like_sf"/>
</dbReference>